<sequence length="905" mass="100055">MKKILVGLFLLANSSVFAQLMITFPMNRAVFQRNNSGGGVIPIAGTFQTRVDRVDARLISIKGGSSVDWIPIAVNPNFGSFSGGIYVTGGWYKLEVRAIRDNNIIQTVSLEKVGLGEVFLIAGQSNAQGYEGRGNPPALDDRVNVITNFYSFGQINDVPFPVVGHLDENIKLAPLGNGSWCWGKLGDLLAAKLDVPIMFFNAAFEALGVEEWSKSADGESGRDFYSGNYARPGYPFENIRKSMHHYSNMFGVRAILWHQGETDNDKGTSFDVYKNALQYVIQRSRNDSGRDISWMVSKVSRTRRGTSQTIVEAQRAVIREYPNVFNGPDTDDILHRSDGVHFESFSLIQLAEAWSDKLNQDFFIRSNPIPASTPLSFQMYCSPDNAGAPLSVFMPEGFKEYRWTNGFGDLNSSSIIQIKNGFLRGKAIDYLGNVYYTAGVNYTGEVIPEKPFLTAESATDFCQGGSVRLTSSTDQEISWSTGEGGKSIVVSQPGYYAVNKHNYLGCFNTSNGVNVTVYPNPEAKIVAEGPTVFCQDKSVNLRSTNQSGNLWNTGQSNQSITVDRTGEFFLKVKNEFGCESTSEKVIVTVNPKPQKPRVTADGPIVFCADTSVHIASDVTSEIVWNTGQTDPRLRITNSGDFFVTATNQFGCQEISNSITIKVNPIPAKPTITPSGPTIFCLGDSVTLSATQSTGYIWNNNRTSQSFNVGLSGVFSVKIRDQNGCISPVSDEVSVDVKDNPIGLTILQSGPYTLEAVTTGIFDSKFEWYKEGVKIPKEEAIIKAKEAGTYTLRGSIYYVLKDGNSIRCYSKLSEPHIFVIDPSDNGARIFPNPAIDDEVNIETLEDLEEVQITFYDMKGAIVREYTVYKFDSRKTLKLQNLPMGKYIVTLRNKDYHVLKRVFVEQK</sequence>
<dbReference type="Pfam" id="PF18962">
    <property type="entry name" value="Por_Secre_tail"/>
    <property type="match status" value="1"/>
</dbReference>
<evidence type="ECO:0000256" key="2">
    <source>
        <dbReference type="SAM" id="SignalP"/>
    </source>
</evidence>
<dbReference type="EMBL" id="SEWF01000004">
    <property type="protein sequence ID" value="RYU96992.1"/>
    <property type="molecule type" value="Genomic_DNA"/>
</dbReference>
<dbReference type="Proteomes" id="UP000293162">
    <property type="component" value="Unassembled WGS sequence"/>
</dbReference>
<feature type="domain" description="Sialate O-acetylesterase" evidence="3">
    <location>
        <begin position="117"/>
        <end position="357"/>
    </location>
</feature>
<feature type="signal peptide" evidence="2">
    <location>
        <begin position="1"/>
        <end position="18"/>
    </location>
</feature>
<keyword evidence="2" id="KW-0732">Signal</keyword>
<dbReference type="GO" id="GO:0016788">
    <property type="term" value="F:hydrolase activity, acting on ester bonds"/>
    <property type="evidence" value="ECO:0007669"/>
    <property type="project" value="UniProtKB-ARBA"/>
</dbReference>
<evidence type="ECO:0000313" key="6">
    <source>
        <dbReference type="Proteomes" id="UP000293162"/>
    </source>
</evidence>
<accession>A0A4Q5M3V8</accession>
<comment type="caution">
    <text evidence="5">The sequence shown here is derived from an EMBL/GenBank/DDBJ whole genome shotgun (WGS) entry which is preliminary data.</text>
</comment>
<dbReference type="InterPro" id="IPR005181">
    <property type="entry name" value="SASA"/>
</dbReference>
<evidence type="ECO:0000313" key="5">
    <source>
        <dbReference type="EMBL" id="RYU96992.1"/>
    </source>
</evidence>
<dbReference type="OrthoDB" id="1488710at2"/>
<dbReference type="Pfam" id="PF03629">
    <property type="entry name" value="SASA"/>
    <property type="match status" value="1"/>
</dbReference>
<dbReference type="AlphaFoldDB" id="A0A4Q5M3V8"/>
<evidence type="ECO:0000259" key="4">
    <source>
        <dbReference type="Pfam" id="PF18962"/>
    </source>
</evidence>
<dbReference type="InterPro" id="IPR026444">
    <property type="entry name" value="Secre_tail"/>
</dbReference>
<feature type="domain" description="Secretion system C-terminal sorting" evidence="4">
    <location>
        <begin position="828"/>
        <end position="902"/>
    </location>
</feature>
<name>A0A4Q5M3V8_9BACT</name>
<dbReference type="SUPFAM" id="SSF52266">
    <property type="entry name" value="SGNH hydrolase"/>
    <property type="match status" value="1"/>
</dbReference>
<evidence type="ECO:0000259" key="3">
    <source>
        <dbReference type="Pfam" id="PF03629"/>
    </source>
</evidence>
<dbReference type="RefSeq" id="WP_130019568.1">
    <property type="nucleotide sequence ID" value="NZ_SEWF01000004.1"/>
</dbReference>
<dbReference type="InterPro" id="IPR036514">
    <property type="entry name" value="SGNH_hydro_sf"/>
</dbReference>
<organism evidence="5 6">
    <name type="scientific">Emticicia agri</name>
    <dbReference type="NCBI Taxonomy" id="2492393"/>
    <lineage>
        <taxon>Bacteria</taxon>
        <taxon>Pseudomonadati</taxon>
        <taxon>Bacteroidota</taxon>
        <taxon>Cytophagia</taxon>
        <taxon>Cytophagales</taxon>
        <taxon>Leadbetterellaceae</taxon>
        <taxon>Emticicia</taxon>
    </lineage>
</organism>
<dbReference type="Gene3D" id="3.40.50.1110">
    <property type="entry name" value="SGNH hydrolase"/>
    <property type="match status" value="1"/>
</dbReference>
<dbReference type="NCBIfam" id="TIGR04183">
    <property type="entry name" value="Por_Secre_tail"/>
    <property type="match status" value="1"/>
</dbReference>
<gene>
    <name evidence="5" type="ORF">EWM59_03525</name>
</gene>
<evidence type="ECO:0000256" key="1">
    <source>
        <dbReference type="ARBA" id="ARBA00022801"/>
    </source>
</evidence>
<protein>
    <submittedName>
        <fullName evidence="5">T9SS type A sorting domain-containing protein</fullName>
    </submittedName>
</protein>
<keyword evidence="6" id="KW-1185">Reference proteome</keyword>
<keyword evidence="1" id="KW-0378">Hydrolase</keyword>
<proteinExistence type="predicted"/>
<reference evidence="5 6" key="1">
    <citation type="submission" date="2019-02" db="EMBL/GenBank/DDBJ databases">
        <title>Bacterial novel species Emticicia sp. 17J42-9 isolated from soil.</title>
        <authorList>
            <person name="Jung H.-Y."/>
        </authorList>
    </citation>
    <scope>NUCLEOTIDE SEQUENCE [LARGE SCALE GENOMIC DNA]</scope>
    <source>
        <strain evidence="5 6">17J42-9</strain>
    </source>
</reference>
<feature type="chain" id="PRO_5020808825" evidence="2">
    <location>
        <begin position="19"/>
        <end position="905"/>
    </location>
</feature>